<dbReference type="EMBL" id="FMZL01000007">
    <property type="protein sequence ID" value="SDC28704.1"/>
    <property type="molecule type" value="Genomic_DNA"/>
</dbReference>
<gene>
    <name evidence="4" type="ORF">SAMN04487824_10773</name>
</gene>
<keyword evidence="1" id="KW-1133">Transmembrane helix</keyword>
<proteinExistence type="predicted"/>
<organism evidence="4 5">
    <name type="scientific">Parafannyhessea umbonata</name>
    <dbReference type="NCBI Taxonomy" id="604330"/>
    <lineage>
        <taxon>Bacteria</taxon>
        <taxon>Bacillati</taxon>
        <taxon>Actinomycetota</taxon>
        <taxon>Coriobacteriia</taxon>
        <taxon>Coriobacteriales</taxon>
        <taxon>Atopobiaceae</taxon>
        <taxon>Parafannyhessea</taxon>
    </lineage>
</organism>
<feature type="chain" id="PRO_5011608591" description="VWFA domain-containing protein" evidence="2">
    <location>
        <begin position="23"/>
        <end position="709"/>
    </location>
</feature>
<feature type="transmembrane region" description="Helical" evidence="1">
    <location>
        <begin position="681"/>
        <end position="701"/>
    </location>
</feature>
<dbReference type="InterPro" id="IPR055384">
    <property type="entry name" value="DUF7604"/>
</dbReference>
<keyword evidence="2" id="KW-0732">Signal</keyword>
<name>A0A1G6KCL5_9ACTN</name>
<evidence type="ECO:0000259" key="3">
    <source>
        <dbReference type="PROSITE" id="PS50234"/>
    </source>
</evidence>
<dbReference type="InterPro" id="IPR036465">
    <property type="entry name" value="vWFA_dom_sf"/>
</dbReference>
<dbReference type="Pfam" id="PF24547">
    <property type="entry name" value="DUF7601"/>
    <property type="match status" value="1"/>
</dbReference>
<keyword evidence="1" id="KW-0472">Membrane</keyword>
<evidence type="ECO:0000313" key="5">
    <source>
        <dbReference type="Proteomes" id="UP000198528"/>
    </source>
</evidence>
<protein>
    <recommendedName>
        <fullName evidence="3">VWFA domain-containing protein</fullName>
    </recommendedName>
</protein>
<dbReference type="CDD" id="cd00198">
    <property type="entry name" value="vWFA"/>
    <property type="match status" value="1"/>
</dbReference>
<dbReference type="Proteomes" id="UP000198528">
    <property type="component" value="Unassembled WGS sequence"/>
</dbReference>
<dbReference type="RefSeq" id="WP_090846092.1">
    <property type="nucleotide sequence ID" value="NZ_FMZL01000007.1"/>
</dbReference>
<dbReference type="PROSITE" id="PS50234">
    <property type="entry name" value="VWFA"/>
    <property type="match status" value="1"/>
</dbReference>
<evidence type="ECO:0000256" key="1">
    <source>
        <dbReference type="SAM" id="Phobius"/>
    </source>
</evidence>
<sequence>MVAFSVLAAVAVALFGASTAFAVSLGAPEHSKTAVLDPKTGKITVTLSVTGNTDTSESKSSANLIVVLDTSGSMNEGVDKVSNPDKSKTYYVQDTDYNWYQVSYYYGYGWYTKEGYRYSGSKFFLSKTTRLDVAKSALGYLADQLISQSDSTVKISLETFAGYGNDPSKYYGAGEAGSFKNLVNRVTATGGTNWADALAKANTKAQEDTSTPTYIVFLSDGKPTYGMNDSGRYGDGTESQSEEKLASFVTDAVNTANGRPSNVLGFYAIYMGADAASSMNSFALRTNASPNGKAIDGSNSAALTSAFGNIVQTINEGISYTNVTITDTKSSYVDYVLPENSKVPNFTYEKNGVAWTDAPSATFNSDNGQVTWDLGNLKLEKGVTYSVSFEVTLTQEAYDEAALGWLTDNKVPTNRVAQLAYSTVVTTNGKEETTDQTPVAFEVPTVTVPTSTLHVSKTWDKKGWDNVSLPSELQVKVQQDDKYYKTVKLNESNGWKDDVVVAAGPIGHTYSVVENTPADWDSSIPNVVKLQGLTSRSGDQAITNTIKTNRLTIKKTVAGNFGETLKDFKFEFTSSVNAKVLDGTSTGVNLKDGSFTLKNGQSLVVELPYGATYQVVENDPKGTNDTVDYTTTITVGDSGAVTDVNARKASSPDGGITKDTTITYTNKRDVTPDVGVDLGSGAPYVAIVGGIGIAGVIWMALKRRNSQEI</sequence>
<reference evidence="5" key="1">
    <citation type="submission" date="2016-10" db="EMBL/GenBank/DDBJ databases">
        <authorList>
            <person name="Varghese N."/>
            <person name="Submissions S."/>
        </authorList>
    </citation>
    <scope>NUCLEOTIDE SEQUENCE [LARGE SCALE GENOMIC DNA]</scope>
    <source>
        <strain evidence="5">DSM 22619</strain>
    </source>
</reference>
<dbReference type="Pfam" id="PF24558">
    <property type="entry name" value="DUF7604"/>
    <property type="match status" value="1"/>
</dbReference>
<keyword evidence="5" id="KW-1185">Reference proteome</keyword>
<feature type="domain" description="VWFA" evidence="3">
    <location>
        <begin position="63"/>
        <end position="314"/>
    </location>
</feature>
<evidence type="ECO:0000256" key="2">
    <source>
        <dbReference type="SAM" id="SignalP"/>
    </source>
</evidence>
<dbReference type="AlphaFoldDB" id="A0A1G6KCL5"/>
<dbReference type="SMART" id="SM00327">
    <property type="entry name" value="VWA"/>
    <property type="match status" value="1"/>
</dbReference>
<accession>A0A1G6KCL5</accession>
<feature type="signal peptide" evidence="2">
    <location>
        <begin position="1"/>
        <end position="22"/>
    </location>
</feature>
<keyword evidence="1" id="KW-0812">Transmembrane</keyword>
<dbReference type="SUPFAM" id="SSF49478">
    <property type="entry name" value="Cna protein B-type domain"/>
    <property type="match status" value="1"/>
</dbReference>
<dbReference type="InterPro" id="IPR002035">
    <property type="entry name" value="VWF_A"/>
</dbReference>
<evidence type="ECO:0000313" key="4">
    <source>
        <dbReference type="EMBL" id="SDC28704.1"/>
    </source>
</evidence>
<dbReference type="SUPFAM" id="SSF53300">
    <property type="entry name" value="vWA-like"/>
    <property type="match status" value="1"/>
</dbReference>
<dbReference type="Gene3D" id="2.60.40.1140">
    <property type="entry name" value="Collagen-binding surface protein Cna, B-type domain"/>
    <property type="match status" value="1"/>
</dbReference>
<dbReference type="InterPro" id="IPR055382">
    <property type="entry name" value="DUF7601"/>
</dbReference>
<dbReference type="Gene3D" id="3.40.50.410">
    <property type="entry name" value="von Willebrand factor, type A domain"/>
    <property type="match status" value="1"/>
</dbReference>